<proteinExistence type="predicted"/>
<dbReference type="EMBL" id="BASX01000048">
    <property type="protein sequence ID" value="GAD45487.1"/>
    <property type="molecule type" value="Genomic_DNA"/>
</dbReference>
<keyword evidence="3" id="KW-1185">Reference proteome</keyword>
<evidence type="ECO:0000256" key="1">
    <source>
        <dbReference type="SAM" id="MobiDB-lite"/>
    </source>
</evidence>
<reference evidence="2 3" key="1">
    <citation type="submission" date="2013-09" db="EMBL/GenBank/DDBJ databases">
        <title>Genome Sequences of seven clinical isolates and type strains of anginosus group streptococci.</title>
        <authorList>
            <person name="Maruyama F."/>
            <person name="Sakurai A."/>
            <person name="Ogura Y."/>
            <person name="Homma H."/>
            <person name="Takahashi N."/>
            <person name="Ohtsubo Y."/>
            <person name="Hoshino T."/>
            <person name="Okahashi N."/>
            <person name="Nakagawa I."/>
            <person name="Kimura S."/>
            <person name="Fujiwara T."/>
            <person name="Hayashi T."/>
            <person name="Shintani S."/>
        </authorList>
    </citation>
    <scope>NUCLEOTIDE SEQUENCE [LARGE SCALE GENOMIC DNA]</scope>
    <source>
        <strain evidence="3">CCUG46377</strain>
    </source>
</reference>
<feature type="non-terminal residue" evidence="2">
    <location>
        <position position="1"/>
    </location>
</feature>
<organism evidence="2 3">
    <name type="scientific">Streptococcus constellatus subsp. pharyngis SK1060 = CCUG 46377</name>
    <dbReference type="NCBI Taxonomy" id="1035184"/>
    <lineage>
        <taxon>Bacteria</taxon>
        <taxon>Bacillati</taxon>
        <taxon>Bacillota</taxon>
        <taxon>Bacilli</taxon>
        <taxon>Lactobacillales</taxon>
        <taxon>Streptococcaceae</taxon>
        <taxon>Streptococcus</taxon>
        <taxon>Streptococcus anginosus group</taxon>
    </lineage>
</organism>
<dbReference type="AlphaFoldDB" id="U2YED4"/>
<comment type="caution">
    <text evidence="2">The sequence shown here is derived from an EMBL/GenBank/DDBJ whole genome shotgun (WGS) entry which is preliminary data.</text>
</comment>
<sequence length="49" mass="5721">PSTPPTKVKFSKKALTENGEELKGSNHQIDKRRWKLSQRMGNRWNGKRV</sequence>
<feature type="compositionally biased region" description="Basic and acidic residues" evidence="1">
    <location>
        <begin position="20"/>
        <end position="31"/>
    </location>
</feature>
<gene>
    <name evidence="2" type="ORF">ANG5_2015</name>
</gene>
<dbReference type="Proteomes" id="UP000016985">
    <property type="component" value="Unassembled WGS sequence"/>
</dbReference>
<evidence type="ECO:0000313" key="3">
    <source>
        <dbReference type="Proteomes" id="UP000016985"/>
    </source>
</evidence>
<protein>
    <submittedName>
        <fullName evidence="2">Uncharacterized protein</fullName>
    </submittedName>
</protein>
<name>U2YED4_STRCV</name>
<feature type="region of interest" description="Disordered" evidence="1">
    <location>
        <begin position="1"/>
        <end position="49"/>
    </location>
</feature>
<evidence type="ECO:0000313" key="2">
    <source>
        <dbReference type="EMBL" id="GAD45487.1"/>
    </source>
</evidence>
<accession>U2YED4</accession>